<evidence type="ECO:0000256" key="3">
    <source>
        <dbReference type="ARBA" id="ARBA00022801"/>
    </source>
</evidence>
<comment type="cofactor">
    <cofactor evidence="6">
        <name>Zn(2+)</name>
        <dbReference type="ChEBI" id="CHEBI:29105"/>
    </cofactor>
    <text evidence="6">Binds 1 zinc ion per subunit.</text>
</comment>
<dbReference type="GO" id="GO:0004222">
    <property type="term" value="F:metalloendopeptidase activity"/>
    <property type="evidence" value="ECO:0007669"/>
    <property type="project" value="InterPro"/>
</dbReference>
<comment type="caution">
    <text evidence="8">The sequence shown here is derived from an EMBL/GenBank/DDBJ whole genome shotgun (WGS) entry which is preliminary data.</text>
</comment>
<dbReference type="Pfam" id="PF01435">
    <property type="entry name" value="Peptidase_M48"/>
    <property type="match status" value="1"/>
</dbReference>
<dbReference type="GO" id="GO:0006515">
    <property type="term" value="P:protein quality control for misfolded or incompletely synthesized proteins"/>
    <property type="evidence" value="ECO:0007669"/>
    <property type="project" value="TreeGrafter"/>
</dbReference>
<dbReference type="PANTHER" id="PTHR22726">
    <property type="entry name" value="METALLOENDOPEPTIDASE OMA1"/>
    <property type="match status" value="1"/>
</dbReference>
<dbReference type="Proteomes" id="UP000807353">
    <property type="component" value="Unassembled WGS sequence"/>
</dbReference>
<gene>
    <name evidence="8" type="ORF">BDZ94DRAFT_1336008</name>
</gene>
<keyword evidence="4 6" id="KW-0862">Zinc</keyword>
<keyword evidence="2" id="KW-0479">Metal-binding</keyword>
<dbReference type="InterPro" id="IPR051156">
    <property type="entry name" value="Mito/Outer_Membr_Metalloprot"/>
</dbReference>
<evidence type="ECO:0000313" key="8">
    <source>
        <dbReference type="EMBL" id="KAF9458105.1"/>
    </source>
</evidence>
<protein>
    <submittedName>
        <fullName evidence="8">Peptidase family M48-domain-containing protein</fullName>
    </submittedName>
</protein>
<evidence type="ECO:0000259" key="7">
    <source>
        <dbReference type="Pfam" id="PF01435"/>
    </source>
</evidence>
<keyword evidence="3 6" id="KW-0378">Hydrolase</keyword>
<evidence type="ECO:0000313" key="9">
    <source>
        <dbReference type="Proteomes" id="UP000807353"/>
    </source>
</evidence>
<comment type="similarity">
    <text evidence="6">Belongs to the peptidase M48 family.</text>
</comment>
<dbReference type="GO" id="GO:0034982">
    <property type="term" value="P:mitochondrial protein processing"/>
    <property type="evidence" value="ECO:0007669"/>
    <property type="project" value="TreeGrafter"/>
</dbReference>
<dbReference type="PANTHER" id="PTHR22726:SF1">
    <property type="entry name" value="METALLOENDOPEPTIDASE OMA1, MITOCHONDRIAL"/>
    <property type="match status" value="1"/>
</dbReference>
<dbReference type="AlphaFoldDB" id="A0A9P5XYP9"/>
<dbReference type="OrthoDB" id="7464992at2759"/>
<evidence type="ECO:0000256" key="5">
    <source>
        <dbReference type="ARBA" id="ARBA00023049"/>
    </source>
</evidence>
<keyword evidence="1 6" id="KW-0645">Protease</keyword>
<name>A0A9P5XYP9_9AGAR</name>
<dbReference type="InterPro" id="IPR001915">
    <property type="entry name" value="Peptidase_M48"/>
</dbReference>
<dbReference type="GO" id="GO:0005743">
    <property type="term" value="C:mitochondrial inner membrane"/>
    <property type="evidence" value="ECO:0007669"/>
    <property type="project" value="TreeGrafter"/>
</dbReference>
<organism evidence="8 9">
    <name type="scientific">Collybia nuda</name>
    <dbReference type="NCBI Taxonomy" id="64659"/>
    <lineage>
        <taxon>Eukaryota</taxon>
        <taxon>Fungi</taxon>
        <taxon>Dikarya</taxon>
        <taxon>Basidiomycota</taxon>
        <taxon>Agaricomycotina</taxon>
        <taxon>Agaricomycetes</taxon>
        <taxon>Agaricomycetidae</taxon>
        <taxon>Agaricales</taxon>
        <taxon>Tricholomatineae</taxon>
        <taxon>Clitocybaceae</taxon>
        <taxon>Collybia</taxon>
    </lineage>
</organism>
<sequence length="378" mass="42294">MFHQSLTRPFLSFSSRCRNYRSSIPKSITSRHISSTHVRLYIQYERYSSASPKSPFDYRKWDSSVKLGVGIGILGSVYYISHLEQVPETGRWRFMNTSKKFEERIGELARQQSREEYKNTTLPPNHMLSKHVRRVVARILAASNLGVVRGDGLLPAYPQTPGFWNPDEDIDKGSNSSTNEWDVIVVNDPKMVNAQVVPGLIIVYTGILPVCKDEQGLAAVLAHEIGHVVARHTAERISSRTVVIGLLFLLSTLGLDMGISDAVQTLLFELPNSRTQELEADRIGLSLMSRACFDPRGAPEMLARLGQMEAHISSRIGMDFLQTHPSSASRVEKLEQILPEAYALLAANPECAPIQDQLQIFREVARGRNGATENSFME</sequence>
<reference evidence="8" key="1">
    <citation type="submission" date="2020-11" db="EMBL/GenBank/DDBJ databases">
        <authorList>
            <consortium name="DOE Joint Genome Institute"/>
            <person name="Ahrendt S."/>
            <person name="Riley R."/>
            <person name="Andreopoulos W."/>
            <person name="Labutti K."/>
            <person name="Pangilinan J."/>
            <person name="Ruiz-Duenas F.J."/>
            <person name="Barrasa J.M."/>
            <person name="Sanchez-Garcia M."/>
            <person name="Camarero S."/>
            <person name="Miyauchi S."/>
            <person name="Serrano A."/>
            <person name="Linde D."/>
            <person name="Babiker R."/>
            <person name="Drula E."/>
            <person name="Ayuso-Fernandez I."/>
            <person name="Pacheco R."/>
            <person name="Padilla G."/>
            <person name="Ferreira P."/>
            <person name="Barriuso J."/>
            <person name="Kellner H."/>
            <person name="Castanera R."/>
            <person name="Alfaro M."/>
            <person name="Ramirez L."/>
            <person name="Pisabarro A.G."/>
            <person name="Kuo A."/>
            <person name="Tritt A."/>
            <person name="Lipzen A."/>
            <person name="He G."/>
            <person name="Yan M."/>
            <person name="Ng V."/>
            <person name="Cullen D."/>
            <person name="Martin F."/>
            <person name="Rosso M.-N."/>
            <person name="Henrissat B."/>
            <person name="Hibbett D."/>
            <person name="Martinez A.T."/>
            <person name="Grigoriev I.V."/>
        </authorList>
    </citation>
    <scope>NUCLEOTIDE SEQUENCE</scope>
    <source>
        <strain evidence="8">CBS 247.69</strain>
    </source>
</reference>
<evidence type="ECO:0000256" key="6">
    <source>
        <dbReference type="RuleBase" id="RU003983"/>
    </source>
</evidence>
<evidence type="ECO:0000256" key="4">
    <source>
        <dbReference type="ARBA" id="ARBA00022833"/>
    </source>
</evidence>
<proteinExistence type="inferred from homology"/>
<dbReference type="EMBL" id="MU150350">
    <property type="protein sequence ID" value="KAF9458105.1"/>
    <property type="molecule type" value="Genomic_DNA"/>
</dbReference>
<dbReference type="CDD" id="cd07331">
    <property type="entry name" value="M48C_Oma1_like"/>
    <property type="match status" value="1"/>
</dbReference>
<dbReference type="GO" id="GO:0046872">
    <property type="term" value="F:metal ion binding"/>
    <property type="evidence" value="ECO:0007669"/>
    <property type="project" value="UniProtKB-KW"/>
</dbReference>
<keyword evidence="5 6" id="KW-0482">Metalloprotease</keyword>
<feature type="domain" description="Peptidase M48" evidence="7">
    <location>
        <begin position="174"/>
        <end position="336"/>
    </location>
</feature>
<dbReference type="Gene3D" id="3.30.2010.10">
    <property type="entry name" value="Metalloproteases ('zincins'), catalytic domain"/>
    <property type="match status" value="1"/>
</dbReference>
<evidence type="ECO:0000256" key="2">
    <source>
        <dbReference type="ARBA" id="ARBA00022723"/>
    </source>
</evidence>
<accession>A0A9P5XYP9</accession>
<evidence type="ECO:0000256" key="1">
    <source>
        <dbReference type="ARBA" id="ARBA00022670"/>
    </source>
</evidence>
<keyword evidence="9" id="KW-1185">Reference proteome</keyword>